<dbReference type="EMBL" id="JABSNO010000012">
    <property type="protein sequence ID" value="NRS92800.1"/>
    <property type="molecule type" value="Genomic_DNA"/>
</dbReference>
<protein>
    <submittedName>
        <fullName evidence="1">Uncharacterized protein</fullName>
    </submittedName>
</protein>
<accession>A0A8J8GBA1</accession>
<organism evidence="1 2">
    <name type="scientific">Frigoriflavimonas asaccharolytica</name>
    <dbReference type="NCBI Taxonomy" id="2735899"/>
    <lineage>
        <taxon>Bacteria</taxon>
        <taxon>Pseudomonadati</taxon>
        <taxon>Bacteroidota</taxon>
        <taxon>Flavobacteriia</taxon>
        <taxon>Flavobacteriales</taxon>
        <taxon>Weeksellaceae</taxon>
        <taxon>Frigoriflavimonas</taxon>
    </lineage>
</organism>
<reference evidence="1" key="1">
    <citation type="submission" date="2020-05" db="EMBL/GenBank/DDBJ databases">
        <title>Genomic Encyclopedia of Type Strains, Phase IV (KMG-V): Genome sequencing to study the core and pangenomes of soil and plant-associated prokaryotes.</title>
        <authorList>
            <person name="Whitman W."/>
        </authorList>
    </citation>
    <scope>NUCLEOTIDE SEQUENCE</scope>
    <source>
        <strain evidence="1">16F</strain>
    </source>
</reference>
<evidence type="ECO:0000313" key="1">
    <source>
        <dbReference type="EMBL" id="NRS92800.1"/>
    </source>
</evidence>
<gene>
    <name evidence="1" type="ORF">HNQ03_001880</name>
</gene>
<dbReference type="AlphaFoldDB" id="A0A8J8GBA1"/>
<dbReference type="Proteomes" id="UP000610746">
    <property type="component" value="Unassembled WGS sequence"/>
</dbReference>
<sequence>MKNILFLILILSCQKNIETDRNIEHSVENVDVQNNFDNWQKGFELTHNIDIDTIWNKPVRFYLENKNCNPTAKDFYFGKYRPYDEPKTAELLALITTDDDNLRPFYRWILNKTILIQDGALGEYTGVPARKYAEKYPTEFFEYMDYDKSGDKYLDWTNSISYSGMYDLDDYKNSKKMRKYLSSKMKSNCKNCDDKMKPRIEKFANDCFPD</sequence>
<proteinExistence type="predicted"/>
<name>A0A8J8GBA1_9FLAO</name>
<dbReference type="RefSeq" id="WP_173779388.1">
    <property type="nucleotide sequence ID" value="NZ_JABSNO010000012.1"/>
</dbReference>
<comment type="caution">
    <text evidence="1">The sequence shown here is derived from an EMBL/GenBank/DDBJ whole genome shotgun (WGS) entry which is preliminary data.</text>
</comment>
<keyword evidence="2" id="KW-1185">Reference proteome</keyword>
<evidence type="ECO:0000313" key="2">
    <source>
        <dbReference type="Proteomes" id="UP000610746"/>
    </source>
</evidence>